<gene>
    <name evidence="13" type="ORF">LLEC1_00084</name>
</gene>
<evidence type="ECO:0000256" key="7">
    <source>
        <dbReference type="ARBA" id="ARBA00023277"/>
    </source>
</evidence>
<evidence type="ECO:0000256" key="5">
    <source>
        <dbReference type="ARBA" id="ARBA00022729"/>
    </source>
</evidence>
<feature type="compositionally biased region" description="Basic residues" evidence="11">
    <location>
        <begin position="21"/>
        <end position="31"/>
    </location>
</feature>
<evidence type="ECO:0000256" key="2">
    <source>
        <dbReference type="ARBA" id="ARBA00010579"/>
    </source>
</evidence>
<reference evidence="13 14" key="1">
    <citation type="submission" date="2016-03" db="EMBL/GenBank/DDBJ databases">
        <title>Fine-scale spatial genetic structure of a fungal parasite of coffee scale insects.</title>
        <authorList>
            <person name="Jackson D."/>
            <person name="Zemenick K.A."/>
            <person name="Malloure B."/>
            <person name="Quandt C.A."/>
            <person name="James T.Y."/>
        </authorList>
    </citation>
    <scope>NUCLEOTIDE SEQUENCE [LARGE SCALE GENOMIC DNA]</scope>
    <source>
        <strain evidence="13 14">UM487</strain>
    </source>
</reference>
<keyword evidence="4" id="KW-0964">Secreted</keyword>
<evidence type="ECO:0000256" key="3">
    <source>
        <dbReference type="ARBA" id="ARBA00022512"/>
    </source>
</evidence>
<feature type="signal peptide" evidence="12">
    <location>
        <begin position="1"/>
        <end position="19"/>
    </location>
</feature>
<evidence type="ECO:0000256" key="4">
    <source>
        <dbReference type="ARBA" id="ARBA00022525"/>
    </source>
</evidence>
<keyword evidence="7" id="KW-0119">Carbohydrate metabolism</keyword>
<name>A0A179IH94_CORDF</name>
<dbReference type="Pfam" id="PF03856">
    <property type="entry name" value="SUN"/>
    <property type="match status" value="1"/>
</dbReference>
<dbReference type="InterPro" id="IPR005556">
    <property type="entry name" value="SUN"/>
</dbReference>
<keyword evidence="3" id="KW-0134">Cell wall</keyword>
<dbReference type="EMBL" id="LUKN01000906">
    <property type="protein sequence ID" value="OAR01988.1"/>
    <property type="molecule type" value="Genomic_DNA"/>
</dbReference>
<evidence type="ECO:0008006" key="15">
    <source>
        <dbReference type="Google" id="ProtNLM"/>
    </source>
</evidence>
<proteinExistence type="inferred from homology"/>
<evidence type="ECO:0000256" key="11">
    <source>
        <dbReference type="SAM" id="MobiDB-lite"/>
    </source>
</evidence>
<sequence length="439" mass="45927">MKTFVQLTLAVTLAATVTASSHHHGHRHLHAKKDATKVDKREPDVVTKIVAGPTEVVYQLNDKIVNADEAKKGLDNGEYIVVGESVPSFTPPPAPSTTKDLGAQFIESKSTTTTTTTTTTPPPPPPTTTSTPSPPPSPPSSTAQAPVANAAASSDGNESSSSSGGEDVDFPSGKVKCSEFPSKYGAVAIPWMGLGGWSSIQKVADYPNALSFDNIVAAIAGETCSPGDMCSYACNPGFQKSQWPSKQGATGQSVGGIYCNSDGYLELTRTSVKQLCTAGEGGVSIKNDLDEVVATCRTDYPSSENMNIPTVAEPGQTVPLTNPSQSGYYQWQDMKTSAQYYINPKGVAAKDACLWKSPVSPDDRGNWAAVIAGVGMADDGITYISLFLNKPTSSAQPDFNMEIIGGNSQCGYHNGAWIGGSGGCTTGVAKGKTATIRYY</sequence>
<feature type="compositionally biased region" description="Low complexity" evidence="11">
    <location>
        <begin position="140"/>
        <end position="165"/>
    </location>
</feature>
<evidence type="ECO:0000313" key="13">
    <source>
        <dbReference type="EMBL" id="OAR01988.1"/>
    </source>
</evidence>
<evidence type="ECO:0000256" key="10">
    <source>
        <dbReference type="ARBA" id="ARBA00023326"/>
    </source>
</evidence>
<keyword evidence="10" id="KW-0624">Polysaccharide degradation</keyword>
<dbReference type="PANTHER" id="PTHR31316:SF0">
    <property type="entry name" value="SECRETED BETA-GLUCOSIDASE SIM1-RELATED"/>
    <property type="match status" value="1"/>
</dbReference>
<keyword evidence="14" id="KW-1185">Reference proteome</keyword>
<evidence type="ECO:0000256" key="9">
    <source>
        <dbReference type="ARBA" id="ARBA00023316"/>
    </source>
</evidence>
<dbReference type="GO" id="GO:0000272">
    <property type="term" value="P:polysaccharide catabolic process"/>
    <property type="evidence" value="ECO:0007669"/>
    <property type="project" value="UniProtKB-KW"/>
</dbReference>
<evidence type="ECO:0000256" key="12">
    <source>
        <dbReference type="SAM" id="SignalP"/>
    </source>
</evidence>
<feature type="region of interest" description="Disordered" evidence="11">
    <location>
        <begin position="109"/>
        <end position="171"/>
    </location>
</feature>
<feature type="compositionally biased region" description="Pro residues" evidence="11">
    <location>
        <begin position="120"/>
        <end position="139"/>
    </location>
</feature>
<dbReference type="OrthoDB" id="5339822at2759"/>
<dbReference type="Proteomes" id="UP000243081">
    <property type="component" value="Unassembled WGS sequence"/>
</dbReference>
<dbReference type="GO" id="GO:0016798">
    <property type="term" value="F:hydrolase activity, acting on glycosyl bonds"/>
    <property type="evidence" value="ECO:0007669"/>
    <property type="project" value="UniProtKB-KW"/>
</dbReference>
<protein>
    <recommendedName>
        <fullName evidence="15">SUN domain-containing protein</fullName>
    </recommendedName>
</protein>
<evidence type="ECO:0000313" key="14">
    <source>
        <dbReference type="Proteomes" id="UP000243081"/>
    </source>
</evidence>
<dbReference type="GO" id="GO:0009277">
    <property type="term" value="C:fungal-type cell wall"/>
    <property type="evidence" value="ECO:0007669"/>
    <property type="project" value="TreeGrafter"/>
</dbReference>
<dbReference type="GO" id="GO:0031505">
    <property type="term" value="P:fungal-type cell wall organization"/>
    <property type="evidence" value="ECO:0007669"/>
    <property type="project" value="TreeGrafter"/>
</dbReference>
<comment type="caution">
    <text evidence="13">The sequence shown here is derived from an EMBL/GenBank/DDBJ whole genome shotgun (WGS) entry which is preliminary data.</text>
</comment>
<feature type="region of interest" description="Disordered" evidence="11">
    <location>
        <begin position="19"/>
        <end position="40"/>
    </location>
</feature>
<keyword evidence="8" id="KW-0326">Glycosidase</keyword>
<accession>A0A179IH94</accession>
<organism evidence="13 14">
    <name type="scientific">Cordyceps confragosa</name>
    <name type="common">Lecanicillium lecanii</name>
    <dbReference type="NCBI Taxonomy" id="2714763"/>
    <lineage>
        <taxon>Eukaryota</taxon>
        <taxon>Fungi</taxon>
        <taxon>Dikarya</taxon>
        <taxon>Ascomycota</taxon>
        <taxon>Pezizomycotina</taxon>
        <taxon>Sordariomycetes</taxon>
        <taxon>Hypocreomycetidae</taxon>
        <taxon>Hypocreales</taxon>
        <taxon>Cordycipitaceae</taxon>
        <taxon>Akanthomyces</taxon>
    </lineage>
</organism>
<dbReference type="InterPro" id="IPR051526">
    <property type="entry name" value="Beta-Glucosidase_SUN"/>
</dbReference>
<dbReference type="PANTHER" id="PTHR31316">
    <property type="entry name" value="BETA-GLUCOSIDASE-LIKE PROTEIN NCA3, MITOCHONDRIAL-RELATED"/>
    <property type="match status" value="1"/>
</dbReference>
<keyword evidence="6" id="KW-0378">Hydrolase</keyword>
<evidence type="ECO:0000256" key="8">
    <source>
        <dbReference type="ARBA" id="ARBA00023295"/>
    </source>
</evidence>
<dbReference type="AlphaFoldDB" id="A0A179IH94"/>
<feature type="chain" id="PRO_5008104529" description="SUN domain-containing protein" evidence="12">
    <location>
        <begin position="20"/>
        <end position="439"/>
    </location>
</feature>
<comment type="subcellular location">
    <subcellularLocation>
        <location evidence="1">Secreted</location>
        <location evidence="1">Cell wall</location>
    </subcellularLocation>
</comment>
<evidence type="ECO:0000256" key="1">
    <source>
        <dbReference type="ARBA" id="ARBA00004191"/>
    </source>
</evidence>
<keyword evidence="9" id="KW-0961">Cell wall biogenesis/degradation</keyword>
<dbReference type="GO" id="GO:0009986">
    <property type="term" value="C:cell surface"/>
    <property type="evidence" value="ECO:0007669"/>
    <property type="project" value="TreeGrafter"/>
</dbReference>
<keyword evidence="5 12" id="KW-0732">Signal</keyword>
<evidence type="ECO:0000256" key="6">
    <source>
        <dbReference type="ARBA" id="ARBA00022801"/>
    </source>
</evidence>
<feature type="compositionally biased region" description="Low complexity" evidence="11">
    <location>
        <begin position="110"/>
        <end position="119"/>
    </location>
</feature>
<comment type="similarity">
    <text evidence="2">Belongs to the SUN family.</text>
</comment>
<dbReference type="OMA" id="CSYACQS"/>